<evidence type="ECO:0008006" key="3">
    <source>
        <dbReference type="Google" id="ProtNLM"/>
    </source>
</evidence>
<dbReference type="AlphaFoldDB" id="A0A1J1EBS4"/>
<protein>
    <recommendedName>
        <fullName evidence="3">Lipoprotein</fullName>
    </recommendedName>
</protein>
<name>A0A1J1EBS4_9FLAO</name>
<accession>A0A1J1EBS4</accession>
<dbReference type="KEGG" id="ise:JBKA6_1374"/>
<organism evidence="1 2">
    <name type="scientific">Ichthyobacterium seriolicida</name>
    <dbReference type="NCBI Taxonomy" id="242600"/>
    <lineage>
        <taxon>Bacteria</taxon>
        <taxon>Pseudomonadati</taxon>
        <taxon>Bacteroidota</taxon>
        <taxon>Flavobacteriia</taxon>
        <taxon>Flavobacteriales</taxon>
        <taxon>Ichthyobacteriaceae</taxon>
        <taxon>Ichthyobacterium</taxon>
    </lineage>
</organism>
<gene>
    <name evidence="1" type="ORF">JBKA6_1374</name>
</gene>
<sequence length="341" mass="37606">MKTKRNLKNILSSITLVLVVISCIKRRKTEDTPETDTKEKLAISIKSFVFTKEGNSIPANPTAATEVYKALFIKKTPADTYATLGTEFNAIIQRDSLIKVVVPFNTRLNMSNATLKSKVTFKQKPGLSIYIGENTAPLAPDATSLDYFITLKLLHSDLKKKQGITHILKLSRKDKYSNVIAEKLYKIVLIHSIPSDDCSITKFAIRKADINAKNANNNVNSKIRSDASGFTDGALLLNPEQNTIDKGRTNVEPIEYKFTKTTHVDTGFTITDGNVLKVDAMVLPNGATILTEGVHSSKTGANPITTGIRIVNANADQSIDFKVVAQDGKTEKFYRFTYKAT</sequence>
<dbReference type="Proteomes" id="UP000243197">
    <property type="component" value="Chromosome"/>
</dbReference>
<reference evidence="1 2" key="1">
    <citation type="submission" date="2014-03" db="EMBL/GenBank/DDBJ databases">
        <title>complete genome sequence of Flavobacteriaceae bacterium JBKA-6.</title>
        <authorList>
            <person name="Takano T."/>
            <person name="Nakamura Y."/>
            <person name="Takuma S."/>
            <person name="Yasuike M."/>
            <person name="Matsuyama T."/>
            <person name="Sakai T."/>
            <person name="Fujiwara A."/>
            <person name="Kimoto K."/>
            <person name="Fukuda Y."/>
            <person name="Kondo H."/>
            <person name="Hirono I."/>
            <person name="Nakayasu C."/>
        </authorList>
    </citation>
    <scope>NUCLEOTIDE SEQUENCE [LARGE SCALE GENOMIC DNA]</scope>
    <source>
        <strain evidence="1 2">JBKA-6</strain>
    </source>
</reference>
<proteinExistence type="predicted"/>
<dbReference type="PROSITE" id="PS51257">
    <property type="entry name" value="PROKAR_LIPOPROTEIN"/>
    <property type="match status" value="1"/>
</dbReference>
<dbReference type="RefSeq" id="WP_096687127.1">
    <property type="nucleotide sequence ID" value="NZ_AP014564.1"/>
</dbReference>
<dbReference type="EMBL" id="AP014564">
    <property type="protein sequence ID" value="BAV95387.1"/>
    <property type="molecule type" value="Genomic_DNA"/>
</dbReference>
<evidence type="ECO:0000313" key="2">
    <source>
        <dbReference type="Proteomes" id="UP000243197"/>
    </source>
</evidence>
<keyword evidence="2" id="KW-1185">Reference proteome</keyword>
<evidence type="ECO:0000313" key="1">
    <source>
        <dbReference type="EMBL" id="BAV95387.1"/>
    </source>
</evidence>